<evidence type="ECO:0000256" key="1">
    <source>
        <dbReference type="ARBA" id="ARBA00009437"/>
    </source>
</evidence>
<keyword evidence="7" id="KW-1185">Reference proteome</keyword>
<proteinExistence type="inferred from homology"/>
<dbReference type="GO" id="GO:0043565">
    <property type="term" value="F:sequence-specific DNA binding"/>
    <property type="evidence" value="ECO:0007669"/>
    <property type="project" value="TreeGrafter"/>
</dbReference>
<dbReference type="SUPFAM" id="SSF53850">
    <property type="entry name" value="Periplasmic binding protein-like II"/>
    <property type="match status" value="1"/>
</dbReference>
<dbReference type="InterPro" id="IPR005119">
    <property type="entry name" value="LysR_subst-bd"/>
</dbReference>
<dbReference type="PANTHER" id="PTHR30427">
    <property type="entry name" value="TRANSCRIPTIONAL ACTIVATOR PROTEIN LYSR"/>
    <property type="match status" value="1"/>
</dbReference>
<keyword evidence="4" id="KW-0804">Transcription</keyword>
<dbReference type="STRING" id="1293890.TALK_02370"/>
<keyword evidence="3" id="KW-0238">DNA-binding</keyword>
<dbReference type="Proteomes" id="UP000193396">
    <property type="component" value="Unassembled WGS sequence"/>
</dbReference>
<dbReference type="SUPFAM" id="SSF46785">
    <property type="entry name" value="Winged helix' DNA-binding domain"/>
    <property type="match status" value="1"/>
</dbReference>
<organism evidence="6 7">
    <name type="scientific">Thalassospira alkalitolerans</name>
    <dbReference type="NCBI Taxonomy" id="1293890"/>
    <lineage>
        <taxon>Bacteria</taxon>
        <taxon>Pseudomonadati</taxon>
        <taxon>Pseudomonadota</taxon>
        <taxon>Alphaproteobacteria</taxon>
        <taxon>Rhodospirillales</taxon>
        <taxon>Thalassospiraceae</taxon>
        <taxon>Thalassospira</taxon>
    </lineage>
</organism>
<protein>
    <submittedName>
        <fullName evidence="6">LysR family transcriptional regulator</fullName>
    </submittedName>
</protein>
<name>A0A1Y2LGA7_9PROT</name>
<dbReference type="PROSITE" id="PS50931">
    <property type="entry name" value="HTH_LYSR"/>
    <property type="match status" value="1"/>
</dbReference>
<feature type="domain" description="HTH lysR-type" evidence="5">
    <location>
        <begin position="2"/>
        <end position="59"/>
    </location>
</feature>
<dbReference type="GO" id="GO:0010628">
    <property type="term" value="P:positive regulation of gene expression"/>
    <property type="evidence" value="ECO:0007669"/>
    <property type="project" value="TreeGrafter"/>
</dbReference>
<dbReference type="EMBL" id="JFKB01000001">
    <property type="protein sequence ID" value="OSQ50320.1"/>
    <property type="molecule type" value="Genomic_DNA"/>
</dbReference>
<evidence type="ECO:0000313" key="6">
    <source>
        <dbReference type="EMBL" id="OSQ50320.1"/>
    </source>
</evidence>
<dbReference type="InterPro" id="IPR000847">
    <property type="entry name" value="LysR_HTH_N"/>
</dbReference>
<evidence type="ECO:0000256" key="4">
    <source>
        <dbReference type="ARBA" id="ARBA00023163"/>
    </source>
</evidence>
<comment type="caution">
    <text evidence="6">The sequence shown here is derived from an EMBL/GenBank/DDBJ whole genome shotgun (WGS) entry which is preliminary data.</text>
</comment>
<dbReference type="Pfam" id="PF03466">
    <property type="entry name" value="LysR_substrate"/>
    <property type="match status" value="1"/>
</dbReference>
<dbReference type="Gene3D" id="1.10.10.10">
    <property type="entry name" value="Winged helix-like DNA-binding domain superfamily/Winged helix DNA-binding domain"/>
    <property type="match status" value="1"/>
</dbReference>
<dbReference type="InterPro" id="IPR036390">
    <property type="entry name" value="WH_DNA-bd_sf"/>
</dbReference>
<dbReference type="Gene3D" id="3.40.190.290">
    <property type="match status" value="1"/>
</dbReference>
<evidence type="ECO:0000256" key="3">
    <source>
        <dbReference type="ARBA" id="ARBA00023125"/>
    </source>
</evidence>
<dbReference type="GO" id="GO:0003700">
    <property type="term" value="F:DNA-binding transcription factor activity"/>
    <property type="evidence" value="ECO:0007669"/>
    <property type="project" value="InterPro"/>
</dbReference>
<dbReference type="AlphaFoldDB" id="A0A1Y2LGA7"/>
<evidence type="ECO:0000259" key="5">
    <source>
        <dbReference type="PROSITE" id="PS50931"/>
    </source>
</evidence>
<evidence type="ECO:0000313" key="7">
    <source>
        <dbReference type="Proteomes" id="UP000193396"/>
    </source>
</evidence>
<sequence>MMRLRELESFNAFMTYGSVTKAALAMNISQPMVSRLLNSFEKSVGFALFIRKRNQVLPTTEALQFHTTVLRSLNAFREIETQARAIANDQLGSIRIAAQPIYVDTYLLDVVAKFKRAHPNVAVSITDTGLEGMLDLVTTRQCDLGIGITLDLQDPNMEVMPLAQCRAVCLMPRDHRLAGFETIDIDLLRGESFVELSIGSPLRTKIDYIFQIAGWPRKIAVEARTIRTISRLVERNVGIAVIDPFATLFVEEEKVVARPLTPAIEWDIALFRASGELSAVERSFLSFLRAELPDLRKAGCVL</sequence>
<accession>A0A1Y2LGA7</accession>
<reference evidence="6 7" key="1">
    <citation type="submission" date="2014-03" db="EMBL/GenBank/DDBJ databases">
        <title>The draft genome sequence of Thalassospira alkalitolerans JCM 18968.</title>
        <authorList>
            <person name="Lai Q."/>
            <person name="Shao Z."/>
        </authorList>
    </citation>
    <scope>NUCLEOTIDE SEQUENCE [LARGE SCALE GENOMIC DNA]</scope>
    <source>
        <strain evidence="6 7">JCM 18968</strain>
    </source>
</reference>
<dbReference type="Pfam" id="PF00126">
    <property type="entry name" value="HTH_1"/>
    <property type="match status" value="1"/>
</dbReference>
<evidence type="ECO:0000256" key="2">
    <source>
        <dbReference type="ARBA" id="ARBA00023015"/>
    </source>
</evidence>
<gene>
    <name evidence="6" type="ORF">TALK_02370</name>
</gene>
<keyword evidence="2" id="KW-0805">Transcription regulation</keyword>
<dbReference type="PANTHER" id="PTHR30427:SF1">
    <property type="entry name" value="TRANSCRIPTIONAL ACTIVATOR PROTEIN LYSR"/>
    <property type="match status" value="1"/>
</dbReference>
<dbReference type="InterPro" id="IPR036388">
    <property type="entry name" value="WH-like_DNA-bd_sf"/>
</dbReference>
<comment type="similarity">
    <text evidence="1">Belongs to the LysR transcriptional regulatory family.</text>
</comment>